<evidence type="ECO:0000313" key="13">
    <source>
        <dbReference type="EMBL" id="NEN80692.1"/>
    </source>
</evidence>
<comment type="similarity">
    <text evidence="2">Belongs to the VKOR family.</text>
</comment>
<evidence type="ECO:0000259" key="12">
    <source>
        <dbReference type="SMART" id="SM00756"/>
    </source>
</evidence>
<accession>A0A6P0HPR7</accession>
<feature type="compositionally biased region" description="Polar residues" evidence="10">
    <location>
        <begin position="33"/>
        <end position="48"/>
    </location>
</feature>
<dbReference type="EMBL" id="JAAGXA010000029">
    <property type="protein sequence ID" value="NEN80692.1"/>
    <property type="molecule type" value="Genomic_DNA"/>
</dbReference>
<keyword evidence="9" id="KW-0676">Redox-active center</keyword>
<feature type="transmembrane region" description="Helical" evidence="11">
    <location>
        <begin position="219"/>
        <end position="238"/>
    </location>
</feature>
<dbReference type="CDD" id="cd12922">
    <property type="entry name" value="VKOR_5"/>
    <property type="match status" value="1"/>
</dbReference>
<keyword evidence="4" id="KW-0874">Quinone</keyword>
<keyword evidence="14" id="KW-1185">Reference proteome</keyword>
<proteinExistence type="inferred from homology"/>
<dbReference type="AlphaFoldDB" id="A0A6P0HPR7"/>
<keyword evidence="7 11" id="KW-0472">Membrane</keyword>
<sequence>MCAILRPPSDPRHRVSTVPHPLARRPNRRGVRDNSTTPHHAVPDNSTHPPRRTTKLDAGAEFTIPSASATTLPRVTAAPADLVLDLTEDERAELAAHEAGRRDRRLGWLLLVAGIVGAVAAVTLLLERIQLLVDPSYIPSCSLNPVLSCGSVMTTEQARVFGFPNPVIGVAAFPAVAVLGAGILAGAVYARWLWAGLQVGVTFGIGFVAWLISQSLYEINALCPYCMVVWVVMVPLFWQVTVRNAEAGVLGAGVARSGAVRVARSWSVLAVVLVYLLVTLLILQRFWDYWSTLL</sequence>
<feature type="transmembrane region" description="Helical" evidence="11">
    <location>
        <begin position="167"/>
        <end position="185"/>
    </location>
</feature>
<evidence type="ECO:0000256" key="8">
    <source>
        <dbReference type="ARBA" id="ARBA00023157"/>
    </source>
</evidence>
<organism evidence="13 14">
    <name type="scientific">Nocardioides zeae</name>
    <dbReference type="NCBI Taxonomy" id="1457234"/>
    <lineage>
        <taxon>Bacteria</taxon>
        <taxon>Bacillati</taxon>
        <taxon>Actinomycetota</taxon>
        <taxon>Actinomycetes</taxon>
        <taxon>Propionibacteriales</taxon>
        <taxon>Nocardioidaceae</taxon>
        <taxon>Nocardioides</taxon>
    </lineage>
</organism>
<evidence type="ECO:0000256" key="2">
    <source>
        <dbReference type="ARBA" id="ARBA00006214"/>
    </source>
</evidence>
<feature type="transmembrane region" description="Helical" evidence="11">
    <location>
        <begin position="266"/>
        <end position="287"/>
    </location>
</feature>
<dbReference type="SMART" id="SM00756">
    <property type="entry name" value="VKc"/>
    <property type="match status" value="1"/>
</dbReference>
<dbReference type="GO" id="GO:0016020">
    <property type="term" value="C:membrane"/>
    <property type="evidence" value="ECO:0007669"/>
    <property type="project" value="UniProtKB-SubCell"/>
</dbReference>
<dbReference type="InterPro" id="IPR038354">
    <property type="entry name" value="VKOR_sf"/>
</dbReference>
<dbReference type="Pfam" id="PF07884">
    <property type="entry name" value="VKOR"/>
    <property type="match status" value="1"/>
</dbReference>
<evidence type="ECO:0000256" key="5">
    <source>
        <dbReference type="ARBA" id="ARBA00022989"/>
    </source>
</evidence>
<dbReference type="GO" id="GO:0048038">
    <property type="term" value="F:quinone binding"/>
    <property type="evidence" value="ECO:0007669"/>
    <property type="project" value="UniProtKB-KW"/>
</dbReference>
<reference evidence="13 14" key="1">
    <citation type="journal article" date="2014" name="Int. J. Syst. Evol. Microbiol.">
        <title>Nocardioides zeae sp. nov., isolated from the stem of Zea mays.</title>
        <authorList>
            <person name="Glaeser S.P."/>
            <person name="McInroy J.A."/>
            <person name="Busse H.J."/>
            <person name="Kampfer P."/>
        </authorList>
    </citation>
    <scope>NUCLEOTIDE SEQUENCE [LARGE SCALE GENOMIC DNA]</scope>
    <source>
        <strain evidence="13 14">JCM 30728</strain>
    </source>
</reference>
<evidence type="ECO:0000256" key="1">
    <source>
        <dbReference type="ARBA" id="ARBA00004141"/>
    </source>
</evidence>
<gene>
    <name evidence="13" type="ORF">G3T38_20780</name>
</gene>
<evidence type="ECO:0000256" key="9">
    <source>
        <dbReference type="ARBA" id="ARBA00023284"/>
    </source>
</evidence>
<dbReference type="InterPro" id="IPR041714">
    <property type="entry name" value="VKOR_Actinobacteria"/>
</dbReference>
<evidence type="ECO:0000256" key="7">
    <source>
        <dbReference type="ARBA" id="ARBA00023136"/>
    </source>
</evidence>
<name>A0A6P0HPR7_9ACTN</name>
<keyword evidence="3 11" id="KW-0812">Transmembrane</keyword>
<comment type="caution">
    <text evidence="13">The sequence shown here is derived from an EMBL/GenBank/DDBJ whole genome shotgun (WGS) entry which is preliminary data.</text>
</comment>
<keyword evidence="8" id="KW-1015">Disulfide bond</keyword>
<keyword evidence="6" id="KW-0560">Oxidoreductase</keyword>
<comment type="subcellular location">
    <subcellularLocation>
        <location evidence="1">Membrane</location>
        <topology evidence="1">Multi-pass membrane protein</topology>
    </subcellularLocation>
</comment>
<evidence type="ECO:0000313" key="14">
    <source>
        <dbReference type="Proteomes" id="UP000468687"/>
    </source>
</evidence>
<dbReference type="InterPro" id="IPR012932">
    <property type="entry name" value="VKOR"/>
</dbReference>
<protein>
    <submittedName>
        <fullName evidence="13">Vitamin K epoxide reductase family protein</fullName>
    </submittedName>
</protein>
<dbReference type="Gene3D" id="1.20.1440.130">
    <property type="entry name" value="VKOR domain"/>
    <property type="match status" value="1"/>
</dbReference>
<feature type="region of interest" description="Disordered" evidence="10">
    <location>
        <begin position="1"/>
        <end position="54"/>
    </location>
</feature>
<evidence type="ECO:0000256" key="4">
    <source>
        <dbReference type="ARBA" id="ARBA00022719"/>
    </source>
</evidence>
<dbReference type="GO" id="GO:0016491">
    <property type="term" value="F:oxidoreductase activity"/>
    <property type="evidence" value="ECO:0007669"/>
    <property type="project" value="UniProtKB-KW"/>
</dbReference>
<dbReference type="Proteomes" id="UP000468687">
    <property type="component" value="Unassembled WGS sequence"/>
</dbReference>
<evidence type="ECO:0000256" key="10">
    <source>
        <dbReference type="SAM" id="MobiDB-lite"/>
    </source>
</evidence>
<feature type="domain" description="Vitamin K epoxide reductase" evidence="12">
    <location>
        <begin position="103"/>
        <end position="244"/>
    </location>
</feature>
<feature type="transmembrane region" description="Helical" evidence="11">
    <location>
        <begin position="106"/>
        <end position="126"/>
    </location>
</feature>
<keyword evidence="5 11" id="KW-1133">Transmembrane helix</keyword>
<evidence type="ECO:0000256" key="11">
    <source>
        <dbReference type="SAM" id="Phobius"/>
    </source>
</evidence>
<feature type="transmembrane region" description="Helical" evidence="11">
    <location>
        <begin position="192"/>
        <end position="213"/>
    </location>
</feature>
<evidence type="ECO:0000256" key="6">
    <source>
        <dbReference type="ARBA" id="ARBA00023002"/>
    </source>
</evidence>
<evidence type="ECO:0000256" key="3">
    <source>
        <dbReference type="ARBA" id="ARBA00022692"/>
    </source>
</evidence>